<dbReference type="AlphaFoldDB" id="A0A2I0WNM1"/>
<protein>
    <recommendedName>
        <fullName evidence="10">Transmembrane 9 superfamily member</fullName>
    </recommendedName>
</protein>
<evidence type="ECO:0000256" key="5">
    <source>
        <dbReference type="ARBA" id="ARBA00022729"/>
    </source>
</evidence>
<name>A0A2I0WNM1_9ASPA</name>
<evidence type="ECO:0000256" key="4">
    <source>
        <dbReference type="ARBA" id="ARBA00022692"/>
    </source>
</evidence>
<evidence type="ECO:0000256" key="9">
    <source>
        <dbReference type="ARBA" id="ARBA00023136"/>
    </source>
</evidence>
<keyword evidence="6" id="KW-0967">Endosome</keyword>
<keyword evidence="7 10" id="KW-1133">Transmembrane helix</keyword>
<dbReference type="PANTHER" id="PTHR10766:SF55">
    <property type="entry name" value="TRANSMEMBRANE 9 SUPERFAMILY MEMBER 4"/>
    <property type="match status" value="1"/>
</dbReference>
<feature type="transmembrane region" description="Helical" evidence="10">
    <location>
        <begin position="79"/>
        <end position="101"/>
    </location>
</feature>
<reference evidence="11 12" key="2">
    <citation type="journal article" date="2017" name="Nature">
        <title>The Apostasia genome and the evolution of orchids.</title>
        <authorList>
            <person name="Zhang G.Q."/>
            <person name="Liu K.W."/>
            <person name="Li Z."/>
            <person name="Lohaus R."/>
            <person name="Hsiao Y.Y."/>
            <person name="Niu S.C."/>
            <person name="Wang J.Y."/>
            <person name="Lin Y.C."/>
            <person name="Xu Q."/>
            <person name="Chen L.J."/>
            <person name="Yoshida K."/>
            <person name="Fujiwara S."/>
            <person name="Wang Z.W."/>
            <person name="Zhang Y.Q."/>
            <person name="Mitsuda N."/>
            <person name="Wang M."/>
            <person name="Liu G.H."/>
            <person name="Pecoraro L."/>
            <person name="Huang H.X."/>
            <person name="Xiao X.J."/>
            <person name="Lin M."/>
            <person name="Wu X.Y."/>
            <person name="Wu W.L."/>
            <person name="Chen Y.Y."/>
            <person name="Chang S.B."/>
            <person name="Sakamoto S."/>
            <person name="Ohme-Takagi M."/>
            <person name="Yagi M."/>
            <person name="Zeng S.J."/>
            <person name="Shen C.Y."/>
            <person name="Yeh C.M."/>
            <person name="Luo Y.B."/>
            <person name="Tsai W.C."/>
            <person name="Van de Peer Y."/>
            <person name="Liu Z.J."/>
        </authorList>
    </citation>
    <scope>NUCLEOTIDE SEQUENCE [LARGE SCALE GENOMIC DNA]</scope>
    <source>
        <tissue evidence="11">The whole plant</tissue>
    </source>
</reference>
<comment type="subcellular location">
    <subcellularLocation>
        <location evidence="1">Endosome membrane</location>
        <topology evidence="1">Multi-pass membrane protein</topology>
    </subcellularLocation>
    <subcellularLocation>
        <location evidence="2">Golgi apparatus membrane</location>
        <topology evidence="2">Multi-pass membrane protein</topology>
    </subcellularLocation>
</comment>
<dbReference type="GO" id="GO:0000139">
    <property type="term" value="C:Golgi membrane"/>
    <property type="evidence" value="ECO:0007669"/>
    <property type="project" value="UniProtKB-SubCell"/>
</dbReference>
<dbReference type="Pfam" id="PF02990">
    <property type="entry name" value="EMP70"/>
    <property type="match status" value="1"/>
</dbReference>
<evidence type="ECO:0000256" key="10">
    <source>
        <dbReference type="RuleBase" id="RU363079"/>
    </source>
</evidence>
<proteinExistence type="inferred from homology"/>
<accession>A0A2I0WNM1</accession>
<dbReference type="GO" id="GO:0010008">
    <property type="term" value="C:endosome membrane"/>
    <property type="evidence" value="ECO:0007669"/>
    <property type="project" value="UniProtKB-SubCell"/>
</dbReference>
<evidence type="ECO:0000256" key="3">
    <source>
        <dbReference type="ARBA" id="ARBA00005227"/>
    </source>
</evidence>
<evidence type="ECO:0000256" key="6">
    <source>
        <dbReference type="ARBA" id="ARBA00022753"/>
    </source>
</evidence>
<dbReference type="Proteomes" id="UP000233837">
    <property type="component" value="Unassembled WGS sequence"/>
</dbReference>
<evidence type="ECO:0000256" key="7">
    <source>
        <dbReference type="ARBA" id="ARBA00022989"/>
    </source>
</evidence>
<reference evidence="11 12" key="1">
    <citation type="journal article" date="2016" name="Sci. Rep.">
        <title>The Dendrobium catenatum Lindl. genome sequence provides insights into polysaccharide synthase, floral development and adaptive evolution.</title>
        <authorList>
            <person name="Zhang G.Q."/>
            <person name="Xu Q."/>
            <person name="Bian C."/>
            <person name="Tsai W.C."/>
            <person name="Yeh C.M."/>
            <person name="Liu K.W."/>
            <person name="Yoshida K."/>
            <person name="Zhang L.S."/>
            <person name="Chang S.B."/>
            <person name="Chen F."/>
            <person name="Shi Y."/>
            <person name="Su Y.Y."/>
            <person name="Zhang Y.Q."/>
            <person name="Chen L.J."/>
            <person name="Yin Y."/>
            <person name="Lin M."/>
            <person name="Huang H."/>
            <person name="Deng H."/>
            <person name="Wang Z.W."/>
            <person name="Zhu S.L."/>
            <person name="Zhao X."/>
            <person name="Deng C."/>
            <person name="Niu S.C."/>
            <person name="Huang J."/>
            <person name="Wang M."/>
            <person name="Liu G.H."/>
            <person name="Yang H.J."/>
            <person name="Xiao X.J."/>
            <person name="Hsiao Y.Y."/>
            <person name="Wu W.L."/>
            <person name="Chen Y.Y."/>
            <person name="Mitsuda N."/>
            <person name="Ohme-Takagi M."/>
            <person name="Luo Y.B."/>
            <person name="Van de Peer Y."/>
            <person name="Liu Z.J."/>
        </authorList>
    </citation>
    <scope>NUCLEOTIDE SEQUENCE [LARGE SCALE GENOMIC DNA]</scope>
    <source>
        <tissue evidence="11">The whole plant</tissue>
    </source>
</reference>
<keyword evidence="8" id="KW-0333">Golgi apparatus</keyword>
<evidence type="ECO:0000256" key="2">
    <source>
        <dbReference type="ARBA" id="ARBA00004653"/>
    </source>
</evidence>
<gene>
    <name evidence="11" type="ORF">MA16_Dca027748</name>
</gene>
<sequence length="313" mass="35729">MPTKYRVIYKGRVKLYAIFTFSFCCSKEPSAILSWKLLEMRNPHIDKMQLKCKSLSLSLSLLFAPPFDPRYTMPLLPRSSTYFIFFLIFLASCIFFLIFLASCPSNGFYLPGSYTHNYQIGDLLSVKLNSLTSIDTETPFGYYTLPFYRPLEGIKDSAENLRELLMGDRIENSPYRFRMFTNESGLILCRIDSLSATDLSLLKKRIDEMYQVNILLENLPAIRFTTKDDLFLRLTGYLIGVCFFGDFHFIFNHLKFAVLVHKYEEPTTVAAASANSAGIGDGSRIGPGYMVVGFKVITCSLRLDTESIKNLKM</sequence>
<dbReference type="EMBL" id="KZ502523">
    <property type="protein sequence ID" value="PKU77254.1"/>
    <property type="molecule type" value="Genomic_DNA"/>
</dbReference>
<evidence type="ECO:0000313" key="12">
    <source>
        <dbReference type="Proteomes" id="UP000233837"/>
    </source>
</evidence>
<keyword evidence="12" id="KW-1185">Reference proteome</keyword>
<keyword evidence="9 10" id="KW-0472">Membrane</keyword>
<evidence type="ECO:0000313" key="11">
    <source>
        <dbReference type="EMBL" id="PKU77254.1"/>
    </source>
</evidence>
<dbReference type="InterPro" id="IPR004240">
    <property type="entry name" value="EMP70"/>
</dbReference>
<keyword evidence="5" id="KW-0732">Signal</keyword>
<evidence type="ECO:0000256" key="8">
    <source>
        <dbReference type="ARBA" id="ARBA00023034"/>
    </source>
</evidence>
<dbReference type="PANTHER" id="PTHR10766">
    <property type="entry name" value="TRANSMEMBRANE 9 SUPERFAMILY PROTEIN"/>
    <property type="match status" value="1"/>
</dbReference>
<dbReference type="GO" id="GO:0072657">
    <property type="term" value="P:protein localization to membrane"/>
    <property type="evidence" value="ECO:0007669"/>
    <property type="project" value="TreeGrafter"/>
</dbReference>
<evidence type="ECO:0000256" key="1">
    <source>
        <dbReference type="ARBA" id="ARBA00004337"/>
    </source>
</evidence>
<comment type="caution">
    <text evidence="10">Lacks conserved residue(s) required for the propagation of feature annotation.</text>
</comment>
<comment type="similarity">
    <text evidence="3 10">Belongs to the nonaspanin (TM9SF) (TC 9.A.2) family.</text>
</comment>
<feature type="transmembrane region" description="Helical" evidence="10">
    <location>
        <begin position="230"/>
        <end position="251"/>
    </location>
</feature>
<keyword evidence="4 10" id="KW-0812">Transmembrane</keyword>
<organism evidence="11 12">
    <name type="scientific">Dendrobium catenatum</name>
    <dbReference type="NCBI Taxonomy" id="906689"/>
    <lineage>
        <taxon>Eukaryota</taxon>
        <taxon>Viridiplantae</taxon>
        <taxon>Streptophyta</taxon>
        <taxon>Embryophyta</taxon>
        <taxon>Tracheophyta</taxon>
        <taxon>Spermatophyta</taxon>
        <taxon>Magnoliopsida</taxon>
        <taxon>Liliopsida</taxon>
        <taxon>Asparagales</taxon>
        <taxon>Orchidaceae</taxon>
        <taxon>Epidendroideae</taxon>
        <taxon>Malaxideae</taxon>
        <taxon>Dendrobiinae</taxon>
        <taxon>Dendrobium</taxon>
    </lineage>
</organism>